<dbReference type="EnsemblMetazoa" id="GAUT035054-RA">
    <property type="protein sequence ID" value="GAUT035054-PA"/>
    <property type="gene ID" value="GAUT035054"/>
</dbReference>
<keyword evidence="3" id="KW-1185">Reference proteome</keyword>
<feature type="region of interest" description="Disordered" evidence="1">
    <location>
        <begin position="1"/>
        <end position="41"/>
    </location>
</feature>
<feature type="compositionally biased region" description="Polar residues" evidence="1">
    <location>
        <begin position="1"/>
        <end position="20"/>
    </location>
</feature>
<evidence type="ECO:0000256" key="1">
    <source>
        <dbReference type="SAM" id="MobiDB-lite"/>
    </source>
</evidence>
<protein>
    <submittedName>
        <fullName evidence="2">Uncharacterized protein</fullName>
    </submittedName>
</protein>
<name>A0A1A9VEU6_GLOAU</name>
<dbReference type="AlphaFoldDB" id="A0A1A9VEU6"/>
<evidence type="ECO:0000313" key="2">
    <source>
        <dbReference type="EnsemblMetazoa" id="GAUT035054-PA"/>
    </source>
</evidence>
<dbReference type="Proteomes" id="UP000078200">
    <property type="component" value="Unassembled WGS sequence"/>
</dbReference>
<proteinExistence type="predicted"/>
<reference evidence="2" key="1">
    <citation type="submission" date="2020-05" db="UniProtKB">
        <authorList>
            <consortium name="EnsemblMetazoa"/>
        </authorList>
    </citation>
    <scope>IDENTIFICATION</scope>
    <source>
        <strain evidence="2">TTRI</strain>
    </source>
</reference>
<dbReference type="VEuPathDB" id="VectorBase:GAUT035054"/>
<organism evidence="2 3">
    <name type="scientific">Glossina austeni</name>
    <name type="common">Savannah tsetse fly</name>
    <dbReference type="NCBI Taxonomy" id="7395"/>
    <lineage>
        <taxon>Eukaryota</taxon>
        <taxon>Metazoa</taxon>
        <taxon>Ecdysozoa</taxon>
        <taxon>Arthropoda</taxon>
        <taxon>Hexapoda</taxon>
        <taxon>Insecta</taxon>
        <taxon>Pterygota</taxon>
        <taxon>Neoptera</taxon>
        <taxon>Endopterygota</taxon>
        <taxon>Diptera</taxon>
        <taxon>Brachycera</taxon>
        <taxon>Muscomorpha</taxon>
        <taxon>Hippoboscoidea</taxon>
        <taxon>Glossinidae</taxon>
        <taxon>Glossina</taxon>
    </lineage>
</organism>
<evidence type="ECO:0000313" key="3">
    <source>
        <dbReference type="Proteomes" id="UP000078200"/>
    </source>
</evidence>
<sequence length="106" mass="11630">MTGEQTPVSIQSPDNASSNIYDEGPSLKKSPCGAGNRESKAEMKRLSMVTKKAKPLKHCISSKVTPYIYHVCQYMSNSHLIVSVQTQLVGYPDNTNRSNLKGSRAN</sequence>
<accession>A0A1A9VEU6</accession>